<dbReference type="PIRSF" id="PIRSF036432">
    <property type="entry name" value="Diphthine_synth"/>
    <property type="match status" value="1"/>
</dbReference>
<dbReference type="Pfam" id="PF00590">
    <property type="entry name" value="TP_methylase"/>
    <property type="match status" value="1"/>
</dbReference>
<dbReference type="Proteomes" id="UP000694427">
    <property type="component" value="Unplaced"/>
</dbReference>
<dbReference type="GO" id="GO:0141133">
    <property type="term" value="F:diphthine methyl ester synthase activity"/>
    <property type="evidence" value="ECO:0007669"/>
    <property type="project" value="UniProtKB-EC"/>
</dbReference>
<dbReference type="InterPro" id="IPR035996">
    <property type="entry name" value="4pyrrol_Methylase_sf"/>
</dbReference>
<evidence type="ECO:0000256" key="9">
    <source>
        <dbReference type="PIRSR" id="PIRSR036432-1"/>
    </source>
</evidence>
<comment type="catalytic activity">
    <reaction evidence="8">
        <text>2-[(3S)-amino-3-carboxypropyl]-L-histidyl-[translation elongation factor 2] + 4 S-adenosyl-L-methionine = diphthine methyl ester-[translation elongation factor 2] + 4 S-adenosyl-L-homocysteine + 3 H(+)</text>
        <dbReference type="Rhea" id="RHEA:42652"/>
        <dbReference type="Rhea" id="RHEA-COMP:9749"/>
        <dbReference type="Rhea" id="RHEA-COMP:10173"/>
        <dbReference type="ChEBI" id="CHEBI:15378"/>
        <dbReference type="ChEBI" id="CHEBI:57856"/>
        <dbReference type="ChEBI" id="CHEBI:59789"/>
        <dbReference type="ChEBI" id="CHEBI:73995"/>
        <dbReference type="ChEBI" id="CHEBI:79005"/>
        <dbReference type="EC" id="2.1.1.314"/>
    </reaction>
</comment>
<accession>A0A8C1LLF6</accession>
<feature type="binding site" evidence="9">
    <location>
        <begin position="81"/>
        <end position="82"/>
    </location>
    <ligand>
        <name>S-adenosyl-L-methionine</name>
        <dbReference type="ChEBI" id="CHEBI:59789"/>
    </ligand>
</feature>
<evidence type="ECO:0000259" key="10">
    <source>
        <dbReference type="Pfam" id="PF00590"/>
    </source>
</evidence>
<dbReference type="InterPro" id="IPR004551">
    <property type="entry name" value="Dphthn_synthase"/>
</dbReference>
<evidence type="ECO:0000256" key="4">
    <source>
        <dbReference type="ARBA" id="ARBA00011927"/>
    </source>
</evidence>
<dbReference type="PANTHER" id="PTHR10882:SF0">
    <property type="entry name" value="DIPHTHINE METHYL ESTER SYNTHASE"/>
    <property type="match status" value="1"/>
</dbReference>
<evidence type="ECO:0000313" key="11">
    <source>
        <dbReference type="Ensembl" id="ENSCCRP00010063717.1"/>
    </source>
</evidence>
<dbReference type="NCBIfam" id="TIGR00522">
    <property type="entry name" value="dph5"/>
    <property type="match status" value="1"/>
</dbReference>
<evidence type="ECO:0000256" key="3">
    <source>
        <dbReference type="ARBA" id="ARBA00006729"/>
    </source>
</evidence>
<proteinExistence type="inferred from homology"/>
<dbReference type="EC" id="2.1.1.314" evidence="4"/>
<feature type="binding site" evidence="9">
    <location>
        <position position="208"/>
    </location>
    <ligand>
        <name>S-adenosyl-L-methionine</name>
        <dbReference type="ChEBI" id="CHEBI:59789"/>
    </ligand>
</feature>
<dbReference type="InterPro" id="IPR014777">
    <property type="entry name" value="4pyrrole_Mease_sub1"/>
</dbReference>
<dbReference type="CDD" id="cd11647">
    <property type="entry name" value="DHP5_DphB"/>
    <property type="match status" value="1"/>
</dbReference>
<dbReference type="PANTHER" id="PTHR10882">
    <property type="entry name" value="DIPHTHINE SYNTHASE"/>
    <property type="match status" value="1"/>
</dbReference>
<feature type="binding site" evidence="9">
    <location>
        <position position="9"/>
    </location>
    <ligand>
        <name>S-adenosyl-L-methionine</name>
        <dbReference type="ChEBI" id="CHEBI:59789"/>
    </ligand>
</feature>
<comment type="function">
    <text evidence="1">S-adenosyl-L-methionine-dependent methyltransferase that catalyzes four methylations of the modified target histidine residue in translation elongation factor 2 (EF-2), to form an intermediate called diphthine methyl ester. The four successive methylation reactions represent the second step of diphthamide biosynthesis.</text>
</comment>
<evidence type="ECO:0000313" key="12">
    <source>
        <dbReference type="Proteomes" id="UP000694427"/>
    </source>
</evidence>
<keyword evidence="6" id="KW-0808">Transferase</keyword>
<keyword evidence="12" id="KW-1185">Reference proteome</keyword>
<dbReference type="Ensembl" id="ENSCCRT00010069976.1">
    <property type="protein sequence ID" value="ENSCCRP00010063717.1"/>
    <property type="gene ID" value="ENSCCRG00010027091.1"/>
</dbReference>
<evidence type="ECO:0000256" key="5">
    <source>
        <dbReference type="ARBA" id="ARBA00022603"/>
    </source>
</evidence>
<evidence type="ECO:0000256" key="2">
    <source>
        <dbReference type="ARBA" id="ARBA00005156"/>
    </source>
</evidence>
<sequence length="246" mass="27875">MLYFIGLGLGDAKYITVKGLEIVRQCSRVYLEDYTSILWYSEPDDCILKYCKDVDEATTHSDLVLRALNAGIQYHVVHNASIMNAVGCLSIVFWTDTWRPESFYDKIKKNRDMGPHTLCLLDIKVKEQSMKNLMRGRNIYEPPRYMTFAQAAEQLLEILQNQRDRGEELAMTQDTVCVGLAQIRAEVQTIHSGTLQELMSCDLGGPLHSMIISGHLHSLEVDMLKLFSGPEGLKTLKMTDSSTYVS</sequence>
<organism evidence="11 12">
    <name type="scientific">Cyprinus carpio</name>
    <name type="common">Common carp</name>
    <dbReference type="NCBI Taxonomy" id="7962"/>
    <lineage>
        <taxon>Eukaryota</taxon>
        <taxon>Metazoa</taxon>
        <taxon>Chordata</taxon>
        <taxon>Craniata</taxon>
        <taxon>Vertebrata</taxon>
        <taxon>Euteleostomi</taxon>
        <taxon>Actinopterygii</taxon>
        <taxon>Neopterygii</taxon>
        <taxon>Teleostei</taxon>
        <taxon>Ostariophysi</taxon>
        <taxon>Cypriniformes</taxon>
        <taxon>Cyprinidae</taxon>
        <taxon>Cyprininae</taxon>
        <taxon>Cyprinus</taxon>
    </lineage>
</organism>
<keyword evidence="7 9" id="KW-0949">S-adenosyl-L-methionine</keyword>
<comment type="similarity">
    <text evidence="3">Belongs to the diphthine synthase family.</text>
</comment>
<dbReference type="FunFam" id="3.30.950.10:FF:000004">
    <property type="entry name" value="Diphthine synthase putative"/>
    <property type="match status" value="1"/>
</dbReference>
<dbReference type="GO" id="GO:0032259">
    <property type="term" value="P:methylation"/>
    <property type="evidence" value="ECO:0007669"/>
    <property type="project" value="UniProtKB-KW"/>
</dbReference>
<evidence type="ECO:0000256" key="7">
    <source>
        <dbReference type="ARBA" id="ARBA00022691"/>
    </source>
</evidence>
<dbReference type="AlphaFoldDB" id="A0A8C1LLF6"/>
<dbReference type="UniPathway" id="UPA00559"/>
<evidence type="ECO:0000256" key="8">
    <source>
        <dbReference type="ARBA" id="ARBA00048752"/>
    </source>
</evidence>
<dbReference type="Gene3D" id="3.30.950.10">
    <property type="entry name" value="Methyltransferase, Cobalt-precorrin-4 Transmethylase, Domain 2"/>
    <property type="match status" value="1"/>
</dbReference>
<name>A0A8C1LLF6_CYPCA</name>
<keyword evidence="5" id="KW-0489">Methyltransferase</keyword>
<reference evidence="11" key="1">
    <citation type="submission" date="2025-08" db="UniProtKB">
        <authorList>
            <consortium name="Ensembl"/>
        </authorList>
    </citation>
    <scope>IDENTIFICATION</scope>
</reference>
<dbReference type="Gene3D" id="3.40.1010.10">
    <property type="entry name" value="Cobalt-precorrin-4 Transmethylase, Domain 1"/>
    <property type="match status" value="1"/>
</dbReference>
<dbReference type="InterPro" id="IPR014776">
    <property type="entry name" value="4pyrrole_Mease_sub2"/>
</dbReference>
<evidence type="ECO:0000256" key="6">
    <source>
        <dbReference type="ARBA" id="ARBA00022679"/>
    </source>
</evidence>
<evidence type="ECO:0000256" key="1">
    <source>
        <dbReference type="ARBA" id="ARBA00004006"/>
    </source>
</evidence>
<protein>
    <recommendedName>
        <fullName evidence="4">diphthine methyl ester synthase</fullName>
        <ecNumber evidence="4">2.1.1.314</ecNumber>
    </recommendedName>
</protein>
<dbReference type="InterPro" id="IPR000878">
    <property type="entry name" value="4pyrrol_Mease"/>
</dbReference>
<feature type="domain" description="Tetrapyrrole methylase" evidence="10">
    <location>
        <begin position="1"/>
        <end position="49"/>
    </location>
</feature>
<reference evidence="11" key="2">
    <citation type="submission" date="2025-09" db="UniProtKB">
        <authorList>
            <consortium name="Ensembl"/>
        </authorList>
    </citation>
    <scope>IDENTIFICATION</scope>
</reference>
<dbReference type="SUPFAM" id="SSF53790">
    <property type="entry name" value="Tetrapyrrole methylase"/>
    <property type="match status" value="1"/>
</dbReference>
<feature type="binding site" evidence="9">
    <location>
        <position position="121"/>
    </location>
    <ligand>
        <name>S-adenosyl-L-methionine</name>
        <dbReference type="ChEBI" id="CHEBI:59789"/>
    </ligand>
</feature>
<dbReference type="GO" id="GO:0017183">
    <property type="term" value="P:protein histidyl modification to diphthamide"/>
    <property type="evidence" value="ECO:0007669"/>
    <property type="project" value="UniProtKB-UniPathway"/>
</dbReference>
<comment type="pathway">
    <text evidence="2">Protein modification; peptidyl-diphthamide biosynthesis.</text>
</comment>